<evidence type="ECO:0000256" key="4">
    <source>
        <dbReference type="SAM" id="MobiDB-lite"/>
    </source>
</evidence>
<dbReference type="PANTHER" id="PTHR48032">
    <property type="entry name" value="RNA-BINDING PROTEIN MUSASHI HOMOLOG RBP6"/>
    <property type="match status" value="1"/>
</dbReference>
<reference evidence="6 7" key="1">
    <citation type="journal article" date="2017" name="Mycologia">
        <title>Bifiguratus adelaidae, gen. et sp. nov., a new member of Mucoromycotina in endophytic and soil-dwelling habitats.</title>
        <authorList>
            <person name="Torres-Cruz T.J."/>
            <person name="Billingsley Tobias T.L."/>
            <person name="Almatruk M."/>
            <person name="Hesse C."/>
            <person name="Kuske C.R."/>
            <person name="Desiro A."/>
            <person name="Benucci G.M."/>
            <person name="Bonito G."/>
            <person name="Stajich J.E."/>
            <person name="Dunlap C."/>
            <person name="Arnold A.E."/>
            <person name="Porras-Alfaro A."/>
        </authorList>
    </citation>
    <scope>NUCLEOTIDE SEQUENCE [LARGE SCALE GENOMIC DNA]</scope>
    <source>
        <strain evidence="6 7">AZ0501</strain>
    </source>
</reference>
<dbReference type="GO" id="GO:0003729">
    <property type="term" value="F:mRNA binding"/>
    <property type="evidence" value="ECO:0007669"/>
    <property type="project" value="TreeGrafter"/>
</dbReference>
<name>A0A261XW68_9FUNG</name>
<comment type="caution">
    <text evidence="6">The sequence shown here is derived from an EMBL/GenBank/DDBJ whole genome shotgun (WGS) entry which is preliminary data.</text>
</comment>
<feature type="compositionally biased region" description="Basic and acidic residues" evidence="4">
    <location>
        <begin position="1"/>
        <end position="24"/>
    </location>
</feature>
<sequence>MADEDNARWTDDNAEHKDKGREASTEEVDYGFEHTDADVEDLGLRKAGHDDDLADAMSTARTDNKLFVGGLSQSTTQDKLRQYFSKHGEVLHVKIMTDPVTHKSRGYAFITFKDPRTVEEILDSVVVEGKTYELDGKTIDPKRAHGTKNQTVEKVFVGGVPDSMTQESFEQYFKKYGEIRTANLMIDKTTGKPRGFGFVQYASADAVQKALDAGSIGAVVLDGKTVEVKKATPRGQTQSRNDPNPYPGMDMAMTFQMQQMMAARMMMGMPMPYAGSSGAPPMPMNPAAFMGMLGGIPYTNTRENRRQRGDYNDFTAQMAAMQAYYRQMGMYDDDGSSSRRTNNNRGAMYQNRNMYQYHPYSR</sequence>
<evidence type="ECO:0000313" key="7">
    <source>
        <dbReference type="Proteomes" id="UP000242875"/>
    </source>
</evidence>
<dbReference type="Gene3D" id="3.30.70.330">
    <property type="match status" value="2"/>
</dbReference>
<evidence type="ECO:0000259" key="5">
    <source>
        <dbReference type="PROSITE" id="PS50102"/>
    </source>
</evidence>
<dbReference type="GO" id="GO:1990904">
    <property type="term" value="C:ribonucleoprotein complex"/>
    <property type="evidence" value="ECO:0007669"/>
    <property type="project" value="InterPro"/>
</dbReference>
<organism evidence="6 7">
    <name type="scientific">Bifiguratus adelaidae</name>
    <dbReference type="NCBI Taxonomy" id="1938954"/>
    <lineage>
        <taxon>Eukaryota</taxon>
        <taxon>Fungi</taxon>
        <taxon>Fungi incertae sedis</taxon>
        <taxon>Mucoromycota</taxon>
        <taxon>Mucoromycotina</taxon>
        <taxon>Endogonomycetes</taxon>
        <taxon>Endogonales</taxon>
        <taxon>Endogonales incertae sedis</taxon>
        <taxon>Bifiguratus</taxon>
    </lineage>
</organism>
<evidence type="ECO:0000256" key="1">
    <source>
        <dbReference type="ARBA" id="ARBA00022737"/>
    </source>
</evidence>
<evidence type="ECO:0000256" key="2">
    <source>
        <dbReference type="ARBA" id="ARBA00022884"/>
    </source>
</evidence>
<dbReference type="InterPro" id="IPR012677">
    <property type="entry name" value="Nucleotide-bd_a/b_plait_sf"/>
</dbReference>
<feature type="domain" description="RRM" evidence="5">
    <location>
        <begin position="64"/>
        <end position="146"/>
    </location>
</feature>
<gene>
    <name evidence="6" type="ORF">BZG36_04362</name>
</gene>
<dbReference type="PROSITE" id="PS50102">
    <property type="entry name" value="RRM"/>
    <property type="match status" value="2"/>
</dbReference>
<dbReference type="GO" id="GO:0006417">
    <property type="term" value="P:regulation of translation"/>
    <property type="evidence" value="ECO:0007669"/>
    <property type="project" value="TreeGrafter"/>
</dbReference>
<dbReference type="AlphaFoldDB" id="A0A261XW68"/>
<dbReference type="SMART" id="SM00360">
    <property type="entry name" value="RRM"/>
    <property type="match status" value="2"/>
</dbReference>
<dbReference type="EMBL" id="MVBO01000148">
    <property type="protein sequence ID" value="OZJ02484.1"/>
    <property type="molecule type" value="Genomic_DNA"/>
</dbReference>
<dbReference type="InterPro" id="IPR035979">
    <property type="entry name" value="RBD_domain_sf"/>
</dbReference>
<accession>A0A261XW68</accession>
<dbReference type="SUPFAM" id="SSF54928">
    <property type="entry name" value="RNA-binding domain, RBD"/>
    <property type="match status" value="2"/>
</dbReference>
<feature type="domain" description="RRM" evidence="5">
    <location>
        <begin position="153"/>
        <end position="233"/>
    </location>
</feature>
<keyword evidence="1" id="KW-0677">Repeat</keyword>
<evidence type="ECO:0000256" key="3">
    <source>
        <dbReference type="PROSITE-ProRule" id="PRU00176"/>
    </source>
</evidence>
<dbReference type="PANTHER" id="PTHR48032:SF6">
    <property type="entry name" value="RNA-BINDING (RRM_RBD_RNP MOTIFS) FAMILY PROTEIN"/>
    <property type="match status" value="1"/>
</dbReference>
<feature type="region of interest" description="Disordered" evidence="4">
    <location>
        <begin position="1"/>
        <end position="29"/>
    </location>
</feature>
<dbReference type="OrthoDB" id="1875751at2759"/>
<proteinExistence type="predicted"/>
<dbReference type="InterPro" id="IPR002343">
    <property type="entry name" value="Hud_Sxl_RNA"/>
</dbReference>
<keyword evidence="2 3" id="KW-0694">RNA-binding</keyword>
<dbReference type="Proteomes" id="UP000242875">
    <property type="component" value="Unassembled WGS sequence"/>
</dbReference>
<evidence type="ECO:0000313" key="6">
    <source>
        <dbReference type="EMBL" id="OZJ02484.1"/>
    </source>
</evidence>
<keyword evidence="7" id="KW-1185">Reference proteome</keyword>
<dbReference type="PRINTS" id="PR00961">
    <property type="entry name" value="HUDSXLRNA"/>
</dbReference>
<protein>
    <recommendedName>
        <fullName evidence="5">RRM domain-containing protein</fullName>
    </recommendedName>
</protein>
<dbReference type="InterPro" id="IPR000504">
    <property type="entry name" value="RRM_dom"/>
</dbReference>
<dbReference type="Pfam" id="PF00076">
    <property type="entry name" value="RRM_1"/>
    <property type="match status" value="2"/>
</dbReference>